<dbReference type="PANTHER" id="PTHR11802:SF350">
    <property type="entry name" value="CARBOXYPEPTIDASE"/>
    <property type="match status" value="1"/>
</dbReference>
<keyword evidence="5 11" id="KW-0645">Protease</keyword>
<comment type="function">
    <text evidence="10">Probable carboxypeptidase.</text>
</comment>
<dbReference type="GO" id="GO:0005576">
    <property type="term" value="C:extracellular region"/>
    <property type="evidence" value="ECO:0007669"/>
    <property type="project" value="UniProtKB-SubCell"/>
</dbReference>
<dbReference type="GO" id="GO:0005773">
    <property type="term" value="C:vacuole"/>
    <property type="evidence" value="ECO:0007669"/>
    <property type="project" value="TreeGrafter"/>
</dbReference>
<keyword evidence="9" id="KW-0325">Glycoprotein</keyword>
<dbReference type="InterPro" id="IPR001563">
    <property type="entry name" value="Peptidase_S10"/>
</dbReference>
<evidence type="ECO:0000256" key="3">
    <source>
        <dbReference type="ARBA" id="ARBA00022525"/>
    </source>
</evidence>
<evidence type="ECO:0000256" key="8">
    <source>
        <dbReference type="ARBA" id="ARBA00023157"/>
    </source>
</evidence>
<evidence type="ECO:0000256" key="4">
    <source>
        <dbReference type="ARBA" id="ARBA00022645"/>
    </source>
</evidence>
<dbReference type="Proteomes" id="UP001293593">
    <property type="component" value="Unassembled WGS sequence"/>
</dbReference>
<evidence type="ECO:0000313" key="12">
    <source>
        <dbReference type="EMBL" id="KAK4286417.1"/>
    </source>
</evidence>
<name>A0AAE1NC59_9FABA</name>
<comment type="similarity">
    <text evidence="2 11">Belongs to the peptidase S10 family.</text>
</comment>
<evidence type="ECO:0000256" key="2">
    <source>
        <dbReference type="ARBA" id="ARBA00009431"/>
    </source>
</evidence>
<dbReference type="GO" id="GO:0004185">
    <property type="term" value="F:serine-type carboxypeptidase activity"/>
    <property type="evidence" value="ECO:0007669"/>
    <property type="project" value="UniProtKB-UniRule"/>
</dbReference>
<evidence type="ECO:0000256" key="10">
    <source>
        <dbReference type="ARBA" id="ARBA00037399"/>
    </source>
</evidence>
<comment type="subcellular location">
    <subcellularLocation>
        <location evidence="1">Secreted</location>
    </subcellularLocation>
</comment>
<keyword evidence="6 11" id="KW-0732">Signal</keyword>
<comment type="caution">
    <text evidence="12">The sequence shown here is derived from an EMBL/GenBank/DDBJ whole genome shotgun (WGS) entry which is preliminary data.</text>
</comment>
<sequence>MEAASSIPKIHLSFLFLLFIISPISSATCPSTNKLPSSLSARQAQKLVRSLNLCPKRSTNIVLTDHVFVPQGDRIVEKQLKFPKLVAPGPSVQDLGHHAGYYSLPQSKAARMFYFFFESRNKKTDPVVIWLTGGPGCSSSLALFYENGPFQITQNLSLSWNDYGWDKVSNILFVDQPIGTGFSYSSDKTDIPHNEEGVSNALYDFLQAFFKEHPQFQKNDFYVTGESYAGHYLPALASRLHQANKANEGIHINLKGMAIGNGLTNPEIQYPAYPDFALERGLIQKDEYNSIKQLVPSCVQSAQACGKEGGDACLSSFSNCNAIFGQILSVTGDINYYDVRKQCKGDLCYDFSGVERLLNKKEVKEAVGVSEELDFVSCSTVVYEAMEGDWMRNMEEVIPALLEEGIKVLVYAGEEDLICNWLGNWRWVHAMEWSGQKLFGASPNVSFVVDGKEAGTLKTHAALSFLKLREAGHMVPMDQPKAALQMLTRWMQSKLSI</sequence>
<evidence type="ECO:0000256" key="6">
    <source>
        <dbReference type="ARBA" id="ARBA00022729"/>
    </source>
</evidence>
<dbReference type="FunFam" id="3.40.50.1820:FF:000060">
    <property type="entry name" value="Carboxypeptidase"/>
    <property type="match status" value="1"/>
</dbReference>
<dbReference type="PROSITE" id="PS00131">
    <property type="entry name" value="CARBOXYPEPT_SER_SER"/>
    <property type="match status" value="1"/>
</dbReference>
<keyword evidence="3" id="KW-0964">Secreted</keyword>
<dbReference type="InterPro" id="IPR018202">
    <property type="entry name" value="Ser_caboxypep_ser_AS"/>
</dbReference>
<protein>
    <recommendedName>
        <fullName evidence="11">Carboxypeptidase</fullName>
        <ecNumber evidence="11">3.4.16.-</ecNumber>
    </recommendedName>
</protein>
<keyword evidence="8" id="KW-1015">Disulfide bond</keyword>
<evidence type="ECO:0000256" key="7">
    <source>
        <dbReference type="ARBA" id="ARBA00022801"/>
    </source>
</evidence>
<evidence type="ECO:0000313" key="13">
    <source>
        <dbReference type="Proteomes" id="UP001293593"/>
    </source>
</evidence>
<evidence type="ECO:0000256" key="11">
    <source>
        <dbReference type="RuleBase" id="RU361156"/>
    </source>
</evidence>
<dbReference type="SUPFAM" id="SSF53474">
    <property type="entry name" value="alpha/beta-Hydrolases"/>
    <property type="match status" value="1"/>
</dbReference>
<evidence type="ECO:0000256" key="9">
    <source>
        <dbReference type="ARBA" id="ARBA00023180"/>
    </source>
</evidence>
<dbReference type="Gene3D" id="3.40.50.1820">
    <property type="entry name" value="alpha/beta hydrolase"/>
    <property type="match status" value="1"/>
</dbReference>
<accession>A0AAE1NC59</accession>
<keyword evidence="13" id="KW-1185">Reference proteome</keyword>
<dbReference type="GO" id="GO:0006508">
    <property type="term" value="P:proteolysis"/>
    <property type="evidence" value="ECO:0007669"/>
    <property type="project" value="UniProtKB-KW"/>
</dbReference>
<feature type="signal peptide" evidence="11">
    <location>
        <begin position="1"/>
        <end position="26"/>
    </location>
</feature>
<dbReference type="InterPro" id="IPR029058">
    <property type="entry name" value="AB_hydrolase_fold"/>
</dbReference>
<organism evidence="12 13">
    <name type="scientific">Acacia crassicarpa</name>
    <name type="common">northern wattle</name>
    <dbReference type="NCBI Taxonomy" id="499986"/>
    <lineage>
        <taxon>Eukaryota</taxon>
        <taxon>Viridiplantae</taxon>
        <taxon>Streptophyta</taxon>
        <taxon>Embryophyta</taxon>
        <taxon>Tracheophyta</taxon>
        <taxon>Spermatophyta</taxon>
        <taxon>Magnoliopsida</taxon>
        <taxon>eudicotyledons</taxon>
        <taxon>Gunneridae</taxon>
        <taxon>Pentapetalae</taxon>
        <taxon>rosids</taxon>
        <taxon>fabids</taxon>
        <taxon>Fabales</taxon>
        <taxon>Fabaceae</taxon>
        <taxon>Caesalpinioideae</taxon>
        <taxon>mimosoid clade</taxon>
        <taxon>Acacieae</taxon>
        <taxon>Acacia</taxon>
    </lineage>
</organism>
<feature type="chain" id="PRO_5041774873" description="Carboxypeptidase" evidence="11">
    <location>
        <begin position="27"/>
        <end position="497"/>
    </location>
</feature>
<dbReference type="PANTHER" id="PTHR11802">
    <property type="entry name" value="SERINE PROTEASE FAMILY S10 SERINE CARBOXYPEPTIDASE"/>
    <property type="match status" value="1"/>
</dbReference>
<evidence type="ECO:0000256" key="1">
    <source>
        <dbReference type="ARBA" id="ARBA00004613"/>
    </source>
</evidence>
<dbReference type="PRINTS" id="PR00724">
    <property type="entry name" value="CRBOXYPTASEC"/>
</dbReference>
<reference evidence="12" key="1">
    <citation type="submission" date="2023-10" db="EMBL/GenBank/DDBJ databases">
        <title>Chromosome-level genome of the transformable northern wattle, Acacia crassicarpa.</title>
        <authorList>
            <person name="Massaro I."/>
            <person name="Sinha N.R."/>
            <person name="Poethig S."/>
            <person name="Leichty A.R."/>
        </authorList>
    </citation>
    <scope>NUCLEOTIDE SEQUENCE</scope>
    <source>
        <strain evidence="12">Acra3RX</strain>
        <tissue evidence="12">Leaf</tissue>
    </source>
</reference>
<keyword evidence="4 11" id="KW-0121">Carboxypeptidase</keyword>
<dbReference type="Pfam" id="PF00450">
    <property type="entry name" value="Peptidase_S10"/>
    <property type="match status" value="1"/>
</dbReference>
<keyword evidence="7 11" id="KW-0378">Hydrolase</keyword>
<dbReference type="EC" id="3.4.16.-" evidence="11"/>
<dbReference type="AlphaFoldDB" id="A0AAE1NC59"/>
<gene>
    <name evidence="12" type="ORF">QN277_002975</name>
</gene>
<dbReference type="EMBL" id="JAWXYG010000001">
    <property type="protein sequence ID" value="KAK4286417.1"/>
    <property type="molecule type" value="Genomic_DNA"/>
</dbReference>
<proteinExistence type="inferred from homology"/>
<evidence type="ECO:0000256" key="5">
    <source>
        <dbReference type="ARBA" id="ARBA00022670"/>
    </source>
</evidence>